<keyword evidence="1" id="KW-1133">Transmembrane helix</keyword>
<keyword evidence="1" id="KW-0812">Transmembrane</keyword>
<feature type="transmembrane region" description="Helical" evidence="1">
    <location>
        <begin position="12"/>
        <end position="33"/>
    </location>
</feature>
<accession>A0A480V655</accession>
<dbReference type="AlphaFoldDB" id="A0A480V655"/>
<evidence type="ECO:0000313" key="3">
    <source>
        <dbReference type="EMBL" id="HDB79644.1"/>
    </source>
</evidence>
<name>A0A480V655_PIG</name>
<dbReference type="EMBL" id="DQIR01096522">
    <property type="protein sequence ID" value="HDA51998.1"/>
    <property type="molecule type" value="Transcribed_RNA"/>
</dbReference>
<reference evidence="3" key="1">
    <citation type="journal article" date="2019" name="PeerJ">
        <title>Genes of the pig, Sus scrofa, reconstructed with EvidentialGene.</title>
        <authorList>
            <person name="Gilbert D.G."/>
        </authorList>
    </citation>
    <scope>NUCLEOTIDE SEQUENCE</scope>
</reference>
<organism evidence="3">
    <name type="scientific">Sus scrofa</name>
    <name type="common">Pig</name>
    <dbReference type="NCBI Taxonomy" id="9823"/>
    <lineage>
        <taxon>Eukaryota</taxon>
        <taxon>Metazoa</taxon>
        <taxon>Chordata</taxon>
        <taxon>Craniata</taxon>
        <taxon>Vertebrata</taxon>
        <taxon>Euteleostomi</taxon>
        <taxon>Mammalia</taxon>
        <taxon>Eutheria</taxon>
        <taxon>Laurasiatheria</taxon>
        <taxon>Artiodactyla</taxon>
        <taxon>Suina</taxon>
        <taxon>Suidae</taxon>
        <taxon>Sus</taxon>
    </lineage>
</organism>
<feature type="transmembrane region" description="Helical" evidence="1">
    <location>
        <begin position="66"/>
        <end position="94"/>
    </location>
</feature>
<keyword evidence="1" id="KW-0472">Membrane</keyword>
<evidence type="ECO:0000256" key="1">
    <source>
        <dbReference type="SAM" id="Phobius"/>
    </source>
</evidence>
<dbReference type="EMBL" id="DQIR01224167">
    <property type="protein sequence ID" value="HDB79644.1"/>
    <property type="molecule type" value="Transcribed_RNA"/>
</dbReference>
<sequence length="128" mass="14719">MGVHASFSMKVLYGYMPISGIAGSYGSSVFSFLRYLHTVFHSDYTNLHSHQECKMVPCFQYPLRHLLFVVLLMMAVLTSVRWYLTVVLIFISLINSNIDHFFMCLLAIIYLLRRNVCLGLLPIFQLGC</sequence>
<proteinExistence type="predicted"/>
<protein>
    <submittedName>
        <fullName evidence="3">Zinc finger protein 277 isoform 1-like</fullName>
    </submittedName>
    <submittedName>
        <fullName evidence="2">Zinc finger protein 277-like</fullName>
    </submittedName>
</protein>
<evidence type="ECO:0000313" key="2">
    <source>
        <dbReference type="EMBL" id="HDA51998.1"/>
    </source>
</evidence>